<comment type="caution">
    <text evidence="1">The sequence shown here is derived from an EMBL/GenBank/DDBJ whole genome shotgun (WGS) entry which is preliminary data.</text>
</comment>
<dbReference type="EMBL" id="JASBWR010000107">
    <property type="protein sequence ID" value="KAJ9094864.1"/>
    <property type="molecule type" value="Genomic_DNA"/>
</dbReference>
<accession>A0ACC2V6R9</accession>
<sequence length="790" mass="83666">MTAGVMASALGRQMMAANRDDEPTDSSSPTTSTSSRFIRALPQSAAAQAIFGNLSPNYSPVNLYNSDRPSAQRQMSYQEAESALQYTTAPSPNTYHANPSMQEHRTHSRSSSINERHTQPSSRRRQSIAVGGPDGQAGHTRPGSRHRSGLAIGNVVGAGAGVQGGDESSSSSRRGSGAGRKRTGKEKEASSRGQSATPSGLRDSVSGSGGSGMAEPVNFRILDPRDPSLGEEEISTIFIVGFPDDITEREFANMFLFAPGFEASSLKYPTSPSLFSNHNANRSTKDFLTALTQGTTDIPPGLQQHVIAKHGTNPVALLTELMALHEKYSRIRETENETPTLEASELTGMDSYYPAHFAQGSTANSSTTSLIGMSMTGKPPPRRQTIGFAKFRSKADAEHARDTLQGRKMDAFYNAVLKVELAKKNLHTKRTPTSSSLGGGGAGSTAPPGINDDMMIDFLMKSGKASQAINSLSQPPSFMPSAVPNAGTISSVVSRGAEYGAERSAGYPMGLSSVTANVASPTWTGNAYDTPPASISGYIQSSSSSYEPMMPASMPMSIPTQDDSLTTTPLNAPFSDPAVASGMMSTFEPFREDWATYHHDNRDTPVEFAMSDLSLQPVPSATAAGSSNLSYSNQSGTSLRTIPSNQSNPLEPNSDVFTPTSPQRTQVLSPAVRYRNRDSKALLALAEEADEAEGWTVGGIKMEALGSTDGDSRDQSPAAPRLINNQEKVQAEIVYGFTSPRAQDTALSSDASAAGSRGSLSQQSSYQGLAPIHVPQSINAADQNPPVSYA</sequence>
<dbReference type="Proteomes" id="UP001241377">
    <property type="component" value="Unassembled WGS sequence"/>
</dbReference>
<keyword evidence="2" id="KW-1185">Reference proteome</keyword>
<gene>
    <name evidence="1" type="ORF">QFC19_007793</name>
</gene>
<name>A0ACC2V6R9_9TREE</name>
<organism evidence="1 2">
    <name type="scientific">Naganishia cerealis</name>
    <dbReference type="NCBI Taxonomy" id="610337"/>
    <lineage>
        <taxon>Eukaryota</taxon>
        <taxon>Fungi</taxon>
        <taxon>Dikarya</taxon>
        <taxon>Basidiomycota</taxon>
        <taxon>Agaricomycotina</taxon>
        <taxon>Tremellomycetes</taxon>
        <taxon>Filobasidiales</taxon>
        <taxon>Filobasidiaceae</taxon>
        <taxon>Naganishia</taxon>
    </lineage>
</organism>
<evidence type="ECO:0000313" key="2">
    <source>
        <dbReference type="Proteomes" id="UP001241377"/>
    </source>
</evidence>
<evidence type="ECO:0000313" key="1">
    <source>
        <dbReference type="EMBL" id="KAJ9094864.1"/>
    </source>
</evidence>
<reference evidence="1" key="1">
    <citation type="submission" date="2023-04" db="EMBL/GenBank/DDBJ databases">
        <title>Draft Genome sequencing of Naganishia species isolated from polar environments using Oxford Nanopore Technology.</title>
        <authorList>
            <person name="Leo P."/>
            <person name="Venkateswaran K."/>
        </authorList>
    </citation>
    <scope>NUCLEOTIDE SEQUENCE</scope>
    <source>
        <strain evidence="1">MNA-CCFEE 5261</strain>
    </source>
</reference>
<proteinExistence type="predicted"/>
<protein>
    <submittedName>
        <fullName evidence="1">Uncharacterized protein</fullName>
    </submittedName>
</protein>